<evidence type="ECO:0000259" key="12">
    <source>
        <dbReference type="PROSITE" id="PS51201"/>
    </source>
</evidence>
<dbReference type="Pfam" id="PF06241">
    <property type="entry name" value="Castor_Poll_mid"/>
    <property type="match status" value="1"/>
</dbReference>
<reference evidence="13 14" key="1">
    <citation type="journal article" date="2015" name="Genome Biol. Evol.">
        <title>Comparative Genomics of a Bacterivorous Green Alga Reveals Evolutionary Causalities and Consequences of Phago-Mixotrophic Mode of Nutrition.</title>
        <authorList>
            <person name="Burns J.A."/>
            <person name="Paasch A."/>
            <person name="Narechania A."/>
            <person name="Kim E."/>
        </authorList>
    </citation>
    <scope>NUCLEOTIDE SEQUENCE [LARGE SCALE GENOMIC DNA]</scope>
    <source>
        <strain evidence="13 14">PLY_AMNH</strain>
    </source>
</reference>
<dbReference type="AlphaFoldDB" id="A0AAE0F4C3"/>
<dbReference type="InterPro" id="IPR003148">
    <property type="entry name" value="RCK_N"/>
</dbReference>
<keyword evidence="14" id="KW-1185">Reference proteome</keyword>
<dbReference type="Gene3D" id="3.40.50.720">
    <property type="entry name" value="NAD(P)-binding Rossmann-like Domain"/>
    <property type="match status" value="1"/>
</dbReference>
<comment type="caution">
    <text evidence="13">The sequence shown here is derived from an EMBL/GenBank/DDBJ whole genome shotgun (WGS) entry which is preliminary data.</text>
</comment>
<comment type="similarity">
    <text evidence="2">Belongs to the castor/pollux (TC 1.A.1.23) family.</text>
</comment>
<keyword evidence="8" id="KW-0539">Nucleus</keyword>
<feature type="transmembrane region" description="Helical" evidence="11">
    <location>
        <begin position="120"/>
        <end position="141"/>
    </location>
</feature>
<feature type="transmembrane region" description="Helical" evidence="11">
    <location>
        <begin position="67"/>
        <end position="88"/>
    </location>
</feature>
<evidence type="ECO:0000256" key="1">
    <source>
        <dbReference type="ARBA" id="ARBA00004232"/>
    </source>
</evidence>
<evidence type="ECO:0000256" key="6">
    <source>
        <dbReference type="ARBA" id="ARBA00023065"/>
    </source>
</evidence>
<evidence type="ECO:0000256" key="5">
    <source>
        <dbReference type="ARBA" id="ARBA00022989"/>
    </source>
</evidence>
<dbReference type="GO" id="GO:0006813">
    <property type="term" value="P:potassium ion transport"/>
    <property type="evidence" value="ECO:0007669"/>
    <property type="project" value="InterPro"/>
</dbReference>
<organism evidence="13 14">
    <name type="scientific">Cymbomonas tetramitiformis</name>
    <dbReference type="NCBI Taxonomy" id="36881"/>
    <lineage>
        <taxon>Eukaryota</taxon>
        <taxon>Viridiplantae</taxon>
        <taxon>Chlorophyta</taxon>
        <taxon>Pyramimonadophyceae</taxon>
        <taxon>Pyramimonadales</taxon>
        <taxon>Pyramimonadaceae</taxon>
        <taxon>Cymbomonas</taxon>
    </lineage>
</organism>
<dbReference type="PANTHER" id="PTHR31563">
    <property type="entry name" value="ION CHANNEL POLLUX-RELATED"/>
    <property type="match status" value="1"/>
</dbReference>
<sequence length="833" mass="92713">MGPSYESPVVKPRGSVRVAPGEETDSRPASRESSQANSNGAWASVRWNLARVSYFFDRWVSSTKLQALGMVGFGMFSVVIFGICASLVQDDELLEGMWSAWTWMTDAGTHASQEAMGSRILSAAISLFGILYIACILGFVVQGMHAKMETLRKGKSAVVEKGHTVLLGWTDKSLLVIKEIAEANASEGGGVIAVLADQDKTLIEAEIHHHFRSTKDLQGTLVVVRNGSRLHALDLLKVGVETARTLVVLSDTHVGPNKADSEVLQVVLNLSNLQLVGHIVAEVRDIDNEPLLKLIGREQVETLVSHDVVGRLMLMSVREPGLSSVYQSVLGFEGNEFYSRAWPEITGEPFDTLQQRFPDAVPIGVRRGKFKSTSQEILLNPPPGYLIEEDDELIVFAEDNDTYEPKPAITTEKLKSTVKRRQTRQKERIFFAGWRRDLRDIISLLDELVGPETELHIMTDMEAEQRNEILEESGLDLDGLKNLQIFHWVGNTSVRRDLELIPIEKFTSVLILSDEASEMDIMQSDSQCLATLVLIRDIQARRWAGLDSEDTEFSEDFWSSASKQFVPIVTEILDPRTQRTVSSKLAFSSVFDFLQTNDMVAKIMAMVSEDRTVKKILDELLSAKGVQLEVLSPESFLSEGEAYTFYEAAMHARSAKYILIGFLQRRYTPVESSLLDQANSARRLTVSQSTVKDGLDPEQSVVINPANKDQKMMWDSYSLVVIGGHTETKKPLKRVEPAWKEEKLVLDSQPTKYIETNASEIVGLAEGSGSGKPDVGESPASPQHVTNFTSPGERAEFVEKMVSVMKRIEGQHEQLRTDIQELKSGLSLIQDRN</sequence>
<keyword evidence="9" id="KW-0407">Ion channel</keyword>
<evidence type="ECO:0000256" key="3">
    <source>
        <dbReference type="ARBA" id="ARBA00022448"/>
    </source>
</evidence>
<dbReference type="InterPro" id="IPR044849">
    <property type="entry name" value="CASTOR/POLLUX/SYM8-like"/>
</dbReference>
<dbReference type="GO" id="GO:0031965">
    <property type="term" value="C:nuclear membrane"/>
    <property type="evidence" value="ECO:0007669"/>
    <property type="project" value="UniProtKB-SubCell"/>
</dbReference>
<feature type="region of interest" description="Disordered" evidence="10">
    <location>
        <begin position="1"/>
        <end position="37"/>
    </location>
</feature>
<evidence type="ECO:0000313" key="14">
    <source>
        <dbReference type="Proteomes" id="UP001190700"/>
    </source>
</evidence>
<keyword evidence="3" id="KW-0813">Transport</keyword>
<keyword evidence="6" id="KW-0406">Ion transport</keyword>
<comment type="subcellular location">
    <subcellularLocation>
        <location evidence="1">Nucleus membrane</location>
        <topology evidence="1">Multi-pass membrane protein</topology>
    </subcellularLocation>
</comment>
<accession>A0AAE0F4C3</accession>
<evidence type="ECO:0000256" key="4">
    <source>
        <dbReference type="ARBA" id="ARBA00022692"/>
    </source>
</evidence>
<evidence type="ECO:0000256" key="2">
    <source>
        <dbReference type="ARBA" id="ARBA00008577"/>
    </source>
</evidence>
<dbReference type="GO" id="GO:0034220">
    <property type="term" value="P:monoatomic ion transmembrane transport"/>
    <property type="evidence" value="ECO:0007669"/>
    <property type="project" value="UniProtKB-KW"/>
</dbReference>
<evidence type="ECO:0000256" key="10">
    <source>
        <dbReference type="SAM" id="MobiDB-lite"/>
    </source>
</evidence>
<keyword evidence="5 11" id="KW-1133">Transmembrane helix</keyword>
<evidence type="ECO:0000256" key="8">
    <source>
        <dbReference type="ARBA" id="ARBA00023242"/>
    </source>
</evidence>
<dbReference type="SUPFAM" id="SSF51735">
    <property type="entry name" value="NAD(P)-binding Rossmann-fold domains"/>
    <property type="match status" value="1"/>
</dbReference>
<dbReference type="InterPro" id="IPR010420">
    <property type="entry name" value="CASTOR/POLLUX/SYM8_dom"/>
</dbReference>
<protein>
    <recommendedName>
        <fullName evidence="12">RCK N-terminal domain-containing protein</fullName>
    </recommendedName>
</protein>
<evidence type="ECO:0000256" key="7">
    <source>
        <dbReference type="ARBA" id="ARBA00023136"/>
    </source>
</evidence>
<name>A0AAE0F4C3_9CHLO</name>
<keyword evidence="4 11" id="KW-0812">Transmembrane</keyword>
<dbReference type="InterPro" id="IPR036291">
    <property type="entry name" value="NAD(P)-bd_dom_sf"/>
</dbReference>
<dbReference type="Proteomes" id="UP001190700">
    <property type="component" value="Unassembled WGS sequence"/>
</dbReference>
<dbReference type="PROSITE" id="PS51201">
    <property type="entry name" value="RCK_N"/>
    <property type="match status" value="1"/>
</dbReference>
<keyword evidence="7 11" id="KW-0472">Membrane</keyword>
<proteinExistence type="inferred from homology"/>
<gene>
    <name evidence="13" type="ORF">CYMTET_39021</name>
</gene>
<feature type="compositionally biased region" description="Polar residues" evidence="10">
    <location>
        <begin position="780"/>
        <end position="790"/>
    </location>
</feature>
<evidence type="ECO:0000256" key="11">
    <source>
        <dbReference type="SAM" id="Phobius"/>
    </source>
</evidence>
<feature type="domain" description="RCK N-terminal" evidence="12">
    <location>
        <begin position="161"/>
        <end position="304"/>
    </location>
</feature>
<evidence type="ECO:0000313" key="13">
    <source>
        <dbReference type="EMBL" id="KAK3251646.1"/>
    </source>
</evidence>
<dbReference type="PANTHER" id="PTHR31563:SF10">
    <property type="entry name" value="ION CHANNEL POLLUX-RELATED"/>
    <property type="match status" value="1"/>
</dbReference>
<dbReference type="EMBL" id="LGRX02025921">
    <property type="protein sequence ID" value="KAK3251646.1"/>
    <property type="molecule type" value="Genomic_DNA"/>
</dbReference>
<evidence type="ECO:0000256" key="9">
    <source>
        <dbReference type="ARBA" id="ARBA00023303"/>
    </source>
</evidence>
<feature type="region of interest" description="Disordered" evidence="10">
    <location>
        <begin position="764"/>
        <end position="792"/>
    </location>
</feature>